<keyword evidence="1" id="KW-0812">Transmembrane</keyword>
<keyword evidence="1" id="KW-0472">Membrane</keyword>
<dbReference type="AlphaFoldDB" id="A0A3C1KKN8"/>
<gene>
    <name evidence="2" type="ORF">DCP75_03530</name>
</gene>
<feature type="transmembrane region" description="Helical" evidence="1">
    <location>
        <begin position="20"/>
        <end position="36"/>
    </location>
</feature>
<dbReference type="Proteomes" id="UP000259273">
    <property type="component" value="Unassembled WGS sequence"/>
</dbReference>
<comment type="caution">
    <text evidence="2">The sequence shown here is derived from an EMBL/GenBank/DDBJ whole genome shotgun (WGS) entry which is preliminary data.</text>
</comment>
<keyword evidence="1" id="KW-1133">Transmembrane helix</keyword>
<sequence length="210" mass="22462">MIVVSIRFIHRGTRSASRLAWGLIPLAIIIGVLLLLRPPASDPGATATQLESRPGAVLLAVNADSSTTAASPGFVPPAPARRDQVLQRLSQFRADYKQLAPAMAVRYQADSPDSAKLADVLTQALSQYGLDRGTASSKPIPDAGGEDWSASIIVHTAQGDEETVRRLLQALAPYFSAQVLLVFDDTRISELTLRIMAAPAFTEDGLAVFR</sequence>
<organism evidence="2 3">
    <name type="scientific">Haliea salexigens</name>
    <dbReference type="NCBI Taxonomy" id="287487"/>
    <lineage>
        <taxon>Bacteria</taxon>
        <taxon>Pseudomonadati</taxon>
        <taxon>Pseudomonadota</taxon>
        <taxon>Gammaproteobacteria</taxon>
        <taxon>Cellvibrionales</taxon>
        <taxon>Halieaceae</taxon>
        <taxon>Haliea</taxon>
    </lineage>
</organism>
<name>A0A3C1KKN8_9GAMM</name>
<protein>
    <submittedName>
        <fullName evidence="2">Uncharacterized protein</fullName>
    </submittedName>
</protein>
<accession>A0A3C1KKN8</accession>
<evidence type="ECO:0000313" key="2">
    <source>
        <dbReference type="EMBL" id="HAN26786.1"/>
    </source>
</evidence>
<evidence type="ECO:0000256" key="1">
    <source>
        <dbReference type="SAM" id="Phobius"/>
    </source>
</evidence>
<proteinExistence type="predicted"/>
<dbReference type="EMBL" id="DMND01000057">
    <property type="protein sequence ID" value="HAN26786.1"/>
    <property type="molecule type" value="Genomic_DNA"/>
</dbReference>
<evidence type="ECO:0000313" key="3">
    <source>
        <dbReference type="Proteomes" id="UP000259273"/>
    </source>
</evidence>
<reference evidence="2 3" key="1">
    <citation type="journal article" date="2018" name="Nat. Biotechnol.">
        <title>A standardized bacterial taxonomy based on genome phylogeny substantially revises the tree of life.</title>
        <authorList>
            <person name="Parks D.H."/>
            <person name="Chuvochina M."/>
            <person name="Waite D.W."/>
            <person name="Rinke C."/>
            <person name="Skarshewski A."/>
            <person name="Chaumeil P.A."/>
            <person name="Hugenholtz P."/>
        </authorList>
    </citation>
    <scope>NUCLEOTIDE SEQUENCE [LARGE SCALE GENOMIC DNA]</scope>
    <source>
        <strain evidence="2">UBA9158</strain>
    </source>
</reference>